<name>A0A412X249_9BACT</name>
<organism evidence="2 3">
    <name type="scientific">Butyricimonas virosa</name>
    <dbReference type="NCBI Taxonomy" id="544645"/>
    <lineage>
        <taxon>Bacteria</taxon>
        <taxon>Pseudomonadati</taxon>
        <taxon>Bacteroidota</taxon>
        <taxon>Bacteroidia</taxon>
        <taxon>Bacteroidales</taxon>
        <taxon>Odoribacteraceae</taxon>
        <taxon>Butyricimonas</taxon>
    </lineage>
</organism>
<dbReference type="Pfam" id="PF14602">
    <property type="entry name" value="Hexapep_2"/>
    <property type="match status" value="1"/>
</dbReference>
<dbReference type="Gene3D" id="2.160.10.10">
    <property type="entry name" value="Hexapeptide repeat proteins"/>
    <property type="match status" value="1"/>
</dbReference>
<dbReference type="EMBL" id="QRZA01000008">
    <property type="protein sequence ID" value="RGV34353.1"/>
    <property type="molecule type" value="Genomic_DNA"/>
</dbReference>
<dbReference type="SUPFAM" id="SSF51161">
    <property type="entry name" value="Trimeric LpxA-like enzymes"/>
    <property type="match status" value="1"/>
</dbReference>
<dbReference type="RefSeq" id="WP_118259971.1">
    <property type="nucleotide sequence ID" value="NZ_CALBWO010000029.1"/>
</dbReference>
<sequence>MKKRLCALIIFLSPSFVAVFFLKLLGYRMGKGCRIGFSWICVSKIELADNARIGHGNFISTTELHMGLGAFIKKFNVIKGNICLKLGQESVINQFNYITNATKGKKTCCRLDDFGIIGVAHTIDLTSDFFLGRYAILAGKGTQVWTHGFYHSKNNYGQRWRVDGRVIIGENVYVGSRSIICAGVNICSNCTIGAGVIVSKDLKEEGLYVNQALRHIQFEPDDAIKKLNKTDEYIYEK</sequence>
<accession>A0A412X249</accession>
<dbReference type="PANTHER" id="PTHR43300:SF11">
    <property type="entry name" value="ACETYLTRANSFERASE RV3034C-RELATED"/>
    <property type="match status" value="1"/>
</dbReference>
<proteinExistence type="inferred from homology"/>
<evidence type="ECO:0008006" key="4">
    <source>
        <dbReference type="Google" id="ProtNLM"/>
    </source>
</evidence>
<dbReference type="InterPro" id="IPR011004">
    <property type="entry name" value="Trimer_LpxA-like_sf"/>
</dbReference>
<gene>
    <name evidence="2" type="ORF">DWW18_08545</name>
</gene>
<dbReference type="InterPro" id="IPR001451">
    <property type="entry name" value="Hexapep"/>
</dbReference>
<evidence type="ECO:0000256" key="1">
    <source>
        <dbReference type="ARBA" id="ARBA00007274"/>
    </source>
</evidence>
<dbReference type="AlphaFoldDB" id="A0A412X249"/>
<dbReference type="InterPro" id="IPR050179">
    <property type="entry name" value="Trans_hexapeptide_repeat"/>
</dbReference>
<comment type="similarity">
    <text evidence="1">Belongs to the transferase hexapeptide repeat family.</text>
</comment>
<evidence type="ECO:0000313" key="2">
    <source>
        <dbReference type="EMBL" id="RGV34353.1"/>
    </source>
</evidence>
<dbReference type="Proteomes" id="UP000283589">
    <property type="component" value="Unassembled WGS sequence"/>
</dbReference>
<dbReference type="PANTHER" id="PTHR43300">
    <property type="entry name" value="ACETYLTRANSFERASE"/>
    <property type="match status" value="1"/>
</dbReference>
<protein>
    <recommendedName>
        <fullName evidence="4">Acyltransferase</fullName>
    </recommendedName>
</protein>
<comment type="caution">
    <text evidence="2">The sequence shown here is derived from an EMBL/GenBank/DDBJ whole genome shotgun (WGS) entry which is preliminary data.</text>
</comment>
<evidence type="ECO:0000313" key="3">
    <source>
        <dbReference type="Proteomes" id="UP000283589"/>
    </source>
</evidence>
<reference evidence="2 3" key="1">
    <citation type="submission" date="2018-08" db="EMBL/GenBank/DDBJ databases">
        <title>A genome reference for cultivated species of the human gut microbiota.</title>
        <authorList>
            <person name="Zou Y."/>
            <person name="Xue W."/>
            <person name="Luo G."/>
        </authorList>
    </citation>
    <scope>NUCLEOTIDE SEQUENCE [LARGE SCALE GENOMIC DNA]</scope>
    <source>
        <strain evidence="2 3">AF14-49</strain>
    </source>
</reference>